<dbReference type="GeneID" id="78296299"/>
<dbReference type="InterPro" id="IPR027463">
    <property type="entry name" value="AcrB_DN_DC_subdom"/>
</dbReference>
<keyword evidence="10" id="KW-1185">Reference proteome</keyword>
<dbReference type="Gene3D" id="3.30.70.1430">
    <property type="entry name" value="Multidrug efflux transporter AcrB pore domain"/>
    <property type="match status" value="2"/>
</dbReference>
<dbReference type="EMBL" id="QEKH01000025">
    <property type="protein sequence ID" value="PVY38646.1"/>
    <property type="molecule type" value="Genomic_DNA"/>
</dbReference>
<comment type="caution">
    <text evidence="9">The sequence shown here is derived from an EMBL/GenBank/DDBJ whole genome shotgun (WGS) entry which is preliminary data.</text>
</comment>
<dbReference type="Gene3D" id="3.30.2090.10">
    <property type="entry name" value="Multidrug efflux transporter AcrB TolC docking domain, DN and DC subdomains"/>
    <property type="match status" value="2"/>
</dbReference>
<dbReference type="AlphaFoldDB" id="A0A2U1AQG7"/>
<dbReference type="SUPFAM" id="SSF82714">
    <property type="entry name" value="Multidrug efflux transporter AcrB TolC docking domain, DN and DC subdomains"/>
    <property type="match status" value="2"/>
</dbReference>
<evidence type="ECO:0000256" key="5">
    <source>
        <dbReference type="ARBA" id="ARBA00022692"/>
    </source>
</evidence>
<evidence type="ECO:0000313" key="10">
    <source>
        <dbReference type="Proteomes" id="UP000245959"/>
    </source>
</evidence>
<feature type="transmembrane region" description="Helical" evidence="8">
    <location>
        <begin position="478"/>
        <end position="504"/>
    </location>
</feature>
<name>A0A2U1AQG7_9BACT</name>
<dbReference type="PRINTS" id="PR00702">
    <property type="entry name" value="ACRIFLAVINRP"/>
</dbReference>
<feature type="transmembrane region" description="Helical" evidence="8">
    <location>
        <begin position="927"/>
        <end position="951"/>
    </location>
</feature>
<keyword evidence="7 8" id="KW-0472">Membrane</keyword>
<protein>
    <submittedName>
        <fullName evidence="9">Cobalt-zinc-cadmium resistance protein CzcA</fullName>
    </submittedName>
</protein>
<keyword evidence="5 8" id="KW-0812">Transmembrane</keyword>
<dbReference type="Gene3D" id="3.30.70.1320">
    <property type="entry name" value="Multidrug efflux transporter AcrB pore domain like"/>
    <property type="match status" value="1"/>
</dbReference>
<keyword evidence="6 8" id="KW-1133">Transmembrane helix</keyword>
<feature type="transmembrane region" description="Helical" evidence="8">
    <location>
        <begin position="875"/>
        <end position="894"/>
    </location>
</feature>
<evidence type="ECO:0000313" key="9">
    <source>
        <dbReference type="EMBL" id="PVY38646.1"/>
    </source>
</evidence>
<comment type="similarity">
    <text evidence="2">Belongs to the resistance-nodulation-cell division (RND) (TC 2.A.6) family.</text>
</comment>
<evidence type="ECO:0000256" key="3">
    <source>
        <dbReference type="ARBA" id="ARBA00022448"/>
    </source>
</evidence>
<feature type="transmembrane region" description="Helical" evidence="8">
    <location>
        <begin position="396"/>
        <end position="416"/>
    </location>
</feature>
<feature type="transmembrane region" description="Helical" evidence="8">
    <location>
        <begin position="971"/>
        <end position="992"/>
    </location>
</feature>
<dbReference type="GO" id="GO:0005886">
    <property type="term" value="C:plasma membrane"/>
    <property type="evidence" value="ECO:0007669"/>
    <property type="project" value="UniProtKB-SubCell"/>
</dbReference>
<dbReference type="RefSeq" id="WP_116885010.1">
    <property type="nucleotide sequence ID" value="NZ_CABMMC010000029.1"/>
</dbReference>
<feature type="transmembrane region" description="Helical" evidence="8">
    <location>
        <begin position="538"/>
        <end position="555"/>
    </location>
</feature>
<feature type="transmembrane region" description="Helical" evidence="8">
    <location>
        <begin position="12"/>
        <end position="32"/>
    </location>
</feature>
<dbReference type="InterPro" id="IPR001036">
    <property type="entry name" value="Acrflvin-R"/>
</dbReference>
<organism evidence="9 10">
    <name type="scientific">Victivallis vadensis</name>
    <dbReference type="NCBI Taxonomy" id="172901"/>
    <lineage>
        <taxon>Bacteria</taxon>
        <taxon>Pseudomonadati</taxon>
        <taxon>Lentisphaerota</taxon>
        <taxon>Lentisphaeria</taxon>
        <taxon>Victivallales</taxon>
        <taxon>Victivallaceae</taxon>
        <taxon>Victivallis</taxon>
    </lineage>
</organism>
<gene>
    <name evidence="9" type="ORF">C8D82_12572</name>
</gene>
<feature type="transmembrane region" description="Helical" evidence="8">
    <location>
        <begin position="1004"/>
        <end position="1028"/>
    </location>
</feature>
<sequence length="1036" mass="113472">MIDRIIQLSLHLRGVAVLLMLAVIGYGVWSYIETPRDAFPDISPVMVPVFAEAPGLAAEEVELTVCQPIESAMNGLPDVTLVKSTSGFGMGVIYVYFKDSVDIYFARQLVAERLRSAEAALPPNLPKPELGPISSGLGQIFIYYLQADRKVADTEGKELNSYLRELNDFVVKRQLQTVPGVTAILSMGGHVLQYQVQLNPELMRKYDVSYDDVVEAIDANNRNVGGQYIEIGAEEYLVRGIGMLKSLDDIRNLTVREIDGVPLKLGEIANVEYGPDVRRGVVTRNGEEEVVAGIVLKLHGENTSRVIHALHEKLAEIGRGLPKGITIVPYYDQADLVDNASRTVENALFQGILLVLAVLAVALWNFRASLIVALSMPFCASLAIIGLNRAGLSANLMSLGGIAIALGMLVDGSIVVTENILRHLNRPENAGRDRLAVIAEASKEVGRPIAFALLIIIAVFIPIFLFEGVEGKMFKPLAFSIVVALAGSIVAAVVNAPVLASILFRSGKPAAAKRRNCTECFVERCYVPLLDKAVRFRYVLFVLVPALLAGSVWMLRSVGREFMPTLEEGSIMVTVGMAPSIGLTQAERVVKNIETMILKHPEVEGTVSRIGRPEAGSHPHPVNFAEIQVSLKHPEGRIAGAAERARIVTELRRELQDYPGVTLNFSQPIQNSFDELLSGTRAYFALKLYGENLDVLREKAEEIRKAIAAVPGVVDLSVEQNYGQPQLQIELRHDAMARLGVTGREVMQLIESAVGGENVAGIYRNTRRYDINVRLGEEFRSTPEALGKLKIRTASGRYVDLDQVASLKITEGPVQINREKIQRRWTIQGNIAGRAPSEIVRDMRRVIAEQVKLPPGYLVEFGGQFENQERAMQKLMVVVPIVIALIFILLWMSFSSLRSSLIVMINVPLALIGGVLGLAVTNQFLSVPAAVGFIALLGIAMQDAVVMVTDFRDLRKEGMPLAEAIRRGSAVRFRAVILTTLTTLLGLLPLLLSTGIGAEVQRPLAAIVVFGLSSSTLLTLFFLPALYYEIERRFSR</sequence>
<dbReference type="InterPro" id="IPR004763">
    <property type="entry name" value="CusA-like"/>
</dbReference>
<dbReference type="OrthoDB" id="8270at2"/>
<feature type="transmembrane region" description="Helical" evidence="8">
    <location>
        <begin position="347"/>
        <end position="364"/>
    </location>
</feature>
<evidence type="ECO:0000256" key="4">
    <source>
        <dbReference type="ARBA" id="ARBA00022475"/>
    </source>
</evidence>
<comment type="subcellular location">
    <subcellularLocation>
        <location evidence="1">Cell membrane</location>
        <topology evidence="1">Multi-pass membrane protein</topology>
    </subcellularLocation>
</comment>
<feature type="transmembrane region" description="Helical" evidence="8">
    <location>
        <begin position="449"/>
        <end position="466"/>
    </location>
</feature>
<reference evidence="9 10" key="1">
    <citation type="submission" date="2018-04" db="EMBL/GenBank/DDBJ databases">
        <title>Genomic Encyclopedia of Type Strains, Phase IV (KMG-IV): sequencing the most valuable type-strain genomes for metagenomic binning, comparative biology and taxonomic classification.</title>
        <authorList>
            <person name="Goeker M."/>
        </authorList>
    </citation>
    <scope>NUCLEOTIDE SEQUENCE [LARGE SCALE GENOMIC DNA]</scope>
    <source>
        <strain evidence="9 10">DSM 14823</strain>
    </source>
</reference>
<dbReference type="Gene3D" id="1.20.1640.10">
    <property type="entry name" value="Multidrug efflux transporter AcrB transmembrane domain"/>
    <property type="match status" value="2"/>
</dbReference>
<keyword evidence="4" id="KW-1003">Cell membrane</keyword>
<dbReference type="PANTHER" id="PTHR32063">
    <property type="match status" value="1"/>
</dbReference>
<evidence type="ECO:0000256" key="8">
    <source>
        <dbReference type="SAM" id="Phobius"/>
    </source>
</evidence>
<dbReference type="SUPFAM" id="SSF82866">
    <property type="entry name" value="Multidrug efflux transporter AcrB transmembrane domain"/>
    <property type="match status" value="2"/>
</dbReference>
<evidence type="ECO:0000256" key="6">
    <source>
        <dbReference type="ARBA" id="ARBA00022989"/>
    </source>
</evidence>
<dbReference type="GO" id="GO:0008324">
    <property type="term" value="F:monoatomic cation transmembrane transporter activity"/>
    <property type="evidence" value="ECO:0007669"/>
    <property type="project" value="InterPro"/>
</dbReference>
<dbReference type="GO" id="GO:0042910">
    <property type="term" value="F:xenobiotic transmembrane transporter activity"/>
    <property type="evidence" value="ECO:0007669"/>
    <property type="project" value="TreeGrafter"/>
</dbReference>
<dbReference type="PANTHER" id="PTHR32063:SF24">
    <property type="entry name" value="CATION EFFLUX SYSTEM (ACRB_ACRD_ACRF FAMILY)"/>
    <property type="match status" value="1"/>
</dbReference>
<dbReference type="Proteomes" id="UP000245959">
    <property type="component" value="Unassembled WGS sequence"/>
</dbReference>
<dbReference type="SUPFAM" id="SSF82693">
    <property type="entry name" value="Multidrug efflux transporter AcrB pore domain, PN1, PN2, PC1 and PC2 subdomains"/>
    <property type="match status" value="2"/>
</dbReference>
<accession>A0A2U1AQG7</accession>
<feature type="transmembrane region" description="Helical" evidence="8">
    <location>
        <begin position="901"/>
        <end position="921"/>
    </location>
</feature>
<dbReference type="NCBIfam" id="TIGR00914">
    <property type="entry name" value="2A0601"/>
    <property type="match status" value="1"/>
</dbReference>
<proteinExistence type="inferred from homology"/>
<dbReference type="Gene3D" id="3.30.70.1440">
    <property type="entry name" value="Multidrug efflux transporter AcrB pore domain"/>
    <property type="match status" value="1"/>
</dbReference>
<evidence type="ECO:0000256" key="7">
    <source>
        <dbReference type="ARBA" id="ARBA00023136"/>
    </source>
</evidence>
<keyword evidence="3" id="KW-0813">Transport</keyword>
<evidence type="ECO:0000256" key="1">
    <source>
        <dbReference type="ARBA" id="ARBA00004651"/>
    </source>
</evidence>
<dbReference type="Pfam" id="PF00873">
    <property type="entry name" value="ACR_tran"/>
    <property type="match status" value="1"/>
</dbReference>
<evidence type="ECO:0000256" key="2">
    <source>
        <dbReference type="ARBA" id="ARBA00010942"/>
    </source>
</evidence>